<dbReference type="EMBL" id="UINC01012869">
    <property type="protein sequence ID" value="SVA55950.1"/>
    <property type="molecule type" value="Genomic_DNA"/>
</dbReference>
<protein>
    <submittedName>
        <fullName evidence="1">Uncharacterized protein</fullName>
    </submittedName>
</protein>
<sequence>MKRRYNVKGQAYACDNCGAIMDKKGNIANLDEDGYVGGAPPGIDDDREFDEWGNRMKPARDVWGNIIKVSDSFRPHDP</sequence>
<accession>A0A381WTZ3</accession>
<proteinExistence type="predicted"/>
<dbReference type="AlphaFoldDB" id="A0A381WTZ3"/>
<gene>
    <name evidence="1" type="ORF">METZ01_LOCUS108804</name>
</gene>
<reference evidence="1" key="1">
    <citation type="submission" date="2018-05" db="EMBL/GenBank/DDBJ databases">
        <authorList>
            <person name="Lanie J.A."/>
            <person name="Ng W.-L."/>
            <person name="Kazmierczak K.M."/>
            <person name="Andrzejewski T.M."/>
            <person name="Davidsen T.M."/>
            <person name="Wayne K.J."/>
            <person name="Tettelin H."/>
            <person name="Glass J.I."/>
            <person name="Rusch D."/>
            <person name="Podicherti R."/>
            <person name="Tsui H.-C.T."/>
            <person name="Winkler M.E."/>
        </authorList>
    </citation>
    <scope>NUCLEOTIDE SEQUENCE</scope>
</reference>
<name>A0A381WTZ3_9ZZZZ</name>
<organism evidence="1">
    <name type="scientific">marine metagenome</name>
    <dbReference type="NCBI Taxonomy" id="408172"/>
    <lineage>
        <taxon>unclassified sequences</taxon>
        <taxon>metagenomes</taxon>
        <taxon>ecological metagenomes</taxon>
    </lineage>
</organism>
<evidence type="ECO:0000313" key="1">
    <source>
        <dbReference type="EMBL" id="SVA55950.1"/>
    </source>
</evidence>